<accession>A0A9N8HPT2</accession>
<protein>
    <submittedName>
        <fullName evidence="5">Mechanosensitive ion channel protein</fullName>
    </submittedName>
</protein>
<feature type="compositionally biased region" description="Polar residues" evidence="3">
    <location>
        <begin position="1"/>
        <end position="10"/>
    </location>
</feature>
<comment type="caution">
    <text evidence="5">The sequence shown here is derived from an EMBL/GenBank/DDBJ whole genome shotgun (WGS) entry which is preliminary data.</text>
</comment>
<dbReference type="PANTHER" id="PTHR31618:SF1">
    <property type="entry name" value="EF-HAND DOMAIN-CONTAINING PROTEIN"/>
    <property type="match status" value="1"/>
</dbReference>
<name>A0A9N8HPT2_9STRA</name>
<feature type="transmembrane region" description="Helical" evidence="4">
    <location>
        <begin position="548"/>
        <end position="565"/>
    </location>
</feature>
<evidence type="ECO:0000313" key="6">
    <source>
        <dbReference type="Proteomes" id="UP001153069"/>
    </source>
</evidence>
<keyword evidence="4" id="KW-0472">Membrane</keyword>
<reference evidence="5" key="1">
    <citation type="submission" date="2020-06" db="EMBL/GenBank/DDBJ databases">
        <authorList>
            <consortium name="Plant Systems Biology data submission"/>
        </authorList>
    </citation>
    <scope>NUCLEOTIDE SEQUENCE</scope>
    <source>
        <strain evidence="5">D6</strain>
    </source>
</reference>
<feature type="transmembrane region" description="Helical" evidence="4">
    <location>
        <begin position="398"/>
        <end position="423"/>
    </location>
</feature>
<organism evidence="5 6">
    <name type="scientific">Seminavis robusta</name>
    <dbReference type="NCBI Taxonomy" id="568900"/>
    <lineage>
        <taxon>Eukaryota</taxon>
        <taxon>Sar</taxon>
        <taxon>Stramenopiles</taxon>
        <taxon>Ochrophyta</taxon>
        <taxon>Bacillariophyta</taxon>
        <taxon>Bacillariophyceae</taxon>
        <taxon>Bacillariophycidae</taxon>
        <taxon>Naviculales</taxon>
        <taxon>Naviculaceae</taxon>
        <taxon>Seminavis</taxon>
    </lineage>
</organism>
<feature type="transmembrane region" description="Helical" evidence="4">
    <location>
        <begin position="889"/>
        <end position="912"/>
    </location>
</feature>
<feature type="compositionally biased region" description="Basic residues" evidence="3">
    <location>
        <begin position="183"/>
        <end position="201"/>
    </location>
</feature>
<dbReference type="Proteomes" id="UP001153069">
    <property type="component" value="Unassembled WGS sequence"/>
</dbReference>
<feature type="compositionally biased region" description="Acidic residues" evidence="3">
    <location>
        <begin position="328"/>
        <end position="343"/>
    </location>
</feature>
<feature type="transmembrane region" description="Helical" evidence="4">
    <location>
        <begin position="864"/>
        <end position="883"/>
    </location>
</feature>
<dbReference type="OrthoDB" id="46323at2759"/>
<keyword evidence="4" id="KW-1133">Transmembrane helix</keyword>
<keyword evidence="4" id="KW-0812">Transmembrane</keyword>
<feature type="region of interest" description="Disordered" evidence="3">
    <location>
        <begin position="1"/>
        <end position="37"/>
    </location>
</feature>
<comment type="subcellular location">
    <subcellularLocation>
        <location evidence="1">Membrane</location>
        <topology evidence="1">Multi-pass membrane protein</topology>
    </subcellularLocation>
</comment>
<feature type="compositionally biased region" description="Pro residues" evidence="3">
    <location>
        <begin position="147"/>
        <end position="156"/>
    </location>
</feature>
<evidence type="ECO:0000256" key="1">
    <source>
        <dbReference type="ARBA" id="ARBA00004141"/>
    </source>
</evidence>
<dbReference type="GO" id="GO:0005886">
    <property type="term" value="C:plasma membrane"/>
    <property type="evidence" value="ECO:0007669"/>
    <property type="project" value="TreeGrafter"/>
</dbReference>
<feature type="compositionally biased region" description="Acidic residues" evidence="3">
    <location>
        <begin position="79"/>
        <end position="98"/>
    </location>
</feature>
<feature type="compositionally biased region" description="Basic residues" evidence="3">
    <location>
        <begin position="360"/>
        <end position="371"/>
    </location>
</feature>
<feature type="compositionally biased region" description="Polar residues" evidence="3">
    <location>
        <begin position="214"/>
        <end position="237"/>
    </location>
</feature>
<evidence type="ECO:0000256" key="3">
    <source>
        <dbReference type="SAM" id="MobiDB-lite"/>
    </source>
</evidence>
<gene>
    <name evidence="5" type="ORF">SEMRO_1206_G252380.1</name>
</gene>
<proteinExistence type="inferred from homology"/>
<dbReference type="InterPro" id="IPR016688">
    <property type="entry name" value="MscS-like_plants/fungi"/>
</dbReference>
<dbReference type="GO" id="GO:0008381">
    <property type="term" value="F:mechanosensitive monoatomic ion channel activity"/>
    <property type="evidence" value="ECO:0007669"/>
    <property type="project" value="TreeGrafter"/>
</dbReference>
<evidence type="ECO:0000256" key="4">
    <source>
        <dbReference type="SAM" id="Phobius"/>
    </source>
</evidence>
<dbReference type="EMBL" id="CAICTM010001204">
    <property type="protein sequence ID" value="CAB9521546.1"/>
    <property type="molecule type" value="Genomic_DNA"/>
</dbReference>
<dbReference type="PANTHER" id="PTHR31618">
    <property type="entry name" value="MECHANOSENSITIVE ION CHANNEL PROTEIN 5"/>
    <property type="match status" value="1"/>
</dbReference>
<dbReference type="GO" id="GO:0006820">
    <property type="term" value="P:monoatomic anion transport"/>
    <property type="evidence" value="ECO:0007669"/>
    <property type="project" value="TreeGrafter"/>
</dbReference>
<feature type="compositionally biased region" description="Basic and acidic residues" evidence="3">
    <location>
        <begin position="127"/>
        <end position="141"/>
    </location>
</feature>
<dbReference type="AlphaFoldDB" id="A0A9N8HPT2"/>
<feature type="transmembrane region" description="Helical" evidence="4">
    <location>
        <begin position="488"/>
        <end position="509"/>
    </location>
</feature>
<feature type="region of interest" description="Disordered" evidence="3">
    <location>
        <begin position="65"/>
        <end position="374"/>
    </location>
</feature>
<evidence type="ECO:0000313" key="5">
    <source>
        <dbReference type="EMBL" id="CAB9521546.1"/>
    </source>
</evidence>
<sequence>MSQAFDSGNDSGAFENRPSMMHQLFMQDSQEGQEQDDLKVLEEKAPVEREAGRQIRKAWEELAKKANAKKKRGSIVGVEGDDDDDEDEGFFDLEEDDYAVALTRMTREKDDAWKENDSDNDEDDDDGGKQPEETRDPEHNHNGTVPGSPPASPPQSPVTEASYTPLRGDSIPLSTTTAGSRRALPKSKPKKPPQHKRKTHKRAESVEQAMFGLLSTQAALPSANNKPQNGSTTTNKPQPDRTKLLSKKARPVLESPLLATDQLIDTAQARVEEVQAQNNKAKKNQPESQPKNNEDEAEDAQKQRLQAIINENGDKDVRTNENEAMERIDEDDSEDDDENEESEQANNTANNQNDEENPRQKLRRKKSRQSKFLRSVTNSVQQDWELFQQFLTPREGTIWLYVRVVVFLLVLPSLIIAALLFYLKEYPHQQEVGYSALTPEDHPFVSWWFLFIGCRQVVTLSLALATQALVIDYLALGSRFSLKFFGPAVTLLAVQARGFPSILIFWSFYNLVLLSGDRRFAHHWLYWQDSILLFSEYNYSGHVVQSEWNFRILIMAALVGILVTIKRVSLGLFLARKTLSQFGDDFDVVKQNMLVVGELATLGGEIQYEQTSLLPFAAREPGMSVTSANLQTIKKTINFEYTERSHSHENDSHRTPNAAAAASAFVRKYGDKESVGTPGSIVAVQGGTSAAGTHVSEELTEAEGDHDFEATQDSELYELLGEWEGAEDRLERKKRERITVGSILRFYKELTIMNRRYPFLPVFGRADTREKTIKSAQRLFDRLMLRTPTMKKLPFSTIAILAKDDDGIIDKSKLRELIRLFRPDRDGLLGKLDFVRSIDEIYKGMRRLSLNVEDSGQIDKGVTFLCNVIFYFVIGAIVLQQLGVDPLQLFASFSSLILGFAFIFGSSSAKYFEGMLFILNQRPYGVGDRIHLSHPSADTNPNGSSGWIVEKVTLTTTTVYWGATNERATLSNGAISNLRVINAARSPKATIYVHTKFGIDTNYNKIQVFRSAAEQFLKQRPREWCAFLGFRPSEVVIDRGYISYTLIAQHRDGWQKIGGILSSKAKLTTYLLEVSKQLGMRYLSPPLPVDLSIKDASAALKAAGIKEEAFERGVGQTRDPFGN</sequence>
<feature type="transmembrane region" description="Helical" evidence="4">
    <location>
        <begin position="447"/>
        <end position="476"/>
    </location>
</feature>
<keyword evidence="6" id="KW-1185">Reference proteome</keyword>
<evidence type="ECO:0000256" key="2">
    <source>
        <dbReference type="ARBA" id="ARBA00008017"/>
    </source>
</evidence>
<comment type="similarity">
    <text evidence="2">Belongs to the MscS (TC 1.A.23) family.</text>
</comment>
<feature type="compositionally biased region" description="Basic and acidic residues" evidence="3">
    <location>
        <begin position="312"/>
        <end position="327"/>
    </location>
</feature>
<feature type="compositionally biased region" description="Basic and acidic residues" evidence="3">
    <location>
        <begin position="105"/>
        <end position="117"/>
    </location>
</feature>